<organism evidence="6 7">
    <name type="scientific">Pullulanibacillus camelliae</name>
    <dbReference type="NCBI Taxonomy" id="1707096"/>
    <lineage>
        <taxon>Bacteria</taxon>
        <taxon>Bacillati</taxon>
        <taxon>Bacillota</taxon>
        <taxon>Bacilli</taxon>
        <taxon>Bacillales</taxon>
        <taxon>Sporolactobacillaceae</taxon>
        <taxon>Pullulanibacillus</taxon>
    </lineage>
</organism>
<dbReference type="GO" id="GO:0042802">
    <property type="term" value="F:identical protein binding"/>
    <property type="evidence" value="ECO:0007669"/>
    <property type="project" value="TreeGrafter"/>
</dbReference>
<dbReference type="InterPro" id="IPR004547">
    <property type="entry name" value="Glucosamine6P_isomerase"/>
</dbReference>
<reference evidence="6" key="1">
    <citation type="journal article" date="2014" name="Int. J. Syst. Evol. Microbiol.">
        <title>Complete genome sequence of Corynebacterium casei LMG S-19264T (=DSM 44701T), isolated from a smear-ripened cheese.</title>
        <authorList>
            <consortium name="US DOE Joint Genome Institute (JGI-PGF)"/>
            <person name="Walter F."/>
            <person name="Albersmeier A."/>
            <person name="Kalinowski J."/>
            <person name="Ruckert C."/>
        </authorList>
    </citation>
    <scope>NUCLEOTIDE SEQUENCE</scope>
    <source>
        <strain evidence="6">CGMCC 1.15371</strain>
    </source>
</reference>
<dbReference type="CDD" id="cd01399">
    <property type="entry name" value="GlcN6P_deaminase"/>
    <property type="match status" value="1"/>
</dbReference>
<dbReference type="FunFam" id="3.40.50.1360:FF:000003">
    <property type="entry name" value="Glucosamine-6-phosphate deaminase"/>
    <property type="match status" value="1"/>
</dbReference>
<protein>
    <recommendedName>
        <fullName evidence="4">Glucosamine-6-phosphate deaminase</fullName>
        <ecNumber evidence="4">3.5.99.6</ecNumber>
    </recommendedName>
    <alternativeName>
        <fullName evidence="4">GlcN6P deaminase</fullName>
        <shortName evidence="4">GNPDA</shortName>
    </alternativeName>
    <alternativeName>
        <fullName evidence="4">Glucosamine-6-phosphate isomerase</fullName>
    </alternativeName>
</protein>
<dbReference type="Proteomes" id="UP000628775">
    <property type="component" value="Unassembled WGS sequence"/>
</dbReference>
<dbReference type="Pfam" id="PF01182">
    <property type="entry name" value="Glucosamine_iso"/>
    <property type="match status" value="1"/>
</dbReference>
<reference evidence="6" key="2">
    <citation type="submission" date="2020-09" db="EMBL/GenBank/DDBJ databases">
        <authorList>
            <person name="Sun Q."/>
            <person name="Zhou Y."/>
        </authorList>
    </citation>
    <scope>NUCLEOTIDE SEQUENCE</scope>
    <source>
        <strain evidence="6">CGMCC 1.15371</strain>
    </source>
</reference>
<comment type="similarity">
    <text evidence="4">Belongs to the glucosamine/galactosamine-6-phosphate isomerase family. NagB subfamily.</text>
</comment>
<keyword evidence="3 4" id="KW-0119">Carbohydrate metabolism</keyword>
<keyword evidence="7" id="KW-1185">Reference proteome</keyword>
<feature type="active site" description="For ring-opening step" evidence="4">
    <location>
        <position position="136"/>
    </location>
</feature>
<dbReference type="NCBIfam" id="TIGR00502">
    <property type="entry name" value="nagB"/>
    <property type="match status" value="1"/>
</dbReference>
<dbReference type="Gene3D" id="3.40.50.1360">
    <property type="match status" value="1"/>
</dbReference>
<dbReference type="PANTHER" id="PTHR11280">
    <property type="entry name" value="GLUCOSAMINE-6-PHOSPHATE ISOMERASE"/>
    <property type="match status" value="1"/>
</dbReference>
<feature type="active site" description="Proton acceptor; for enolization step" evidence="4">
    <location>
        <position position="67"/>
    </location>
</feature>
<dbReference type="GO" id="GO:0019262">
    <property type="term" value="P:N-acetylneuraminate catabolic process"/>
    <property type="evidence" value="ECO:0007669"/>
    <property type="project" value="UniProtKB-UniRule"/>
</dbReference>
<dbReference type="SUPFAM" id="SSF100950">
    <property type="entry name" value="NagB/RpiA/CoA transferase-like"/>
    <property type="match status" value="1"/>
</dbReference>
<dbReference type="EC" id="3.5.99.6" evidence="4"/>
<evidence type="ECO:0000256" key="2">
    <source>
        <dbReference type="ARBA" id="ARBA00022801"/>
    </source>
</evidence>
<dbReference type="GO" id="GO:0004342">
    <property type="term" value="F:glucosamine-6-phosphate deaminase activity"/>
    <property type="evidence" value="ECO:0007669"/>
    <property type="project" value="UniProtKB-UniRule"/>
</dbReference>
<dbReference type="UniPathway" id="UPA00629">
    <property type="reaction ID" value="UER00684"/>
</dbReference>
<dbReference type="InterPro" id="IPR006148">
    <property type="entry name" value="Glc/Gal-6P_isomerase"/>
</dbReference>
<comment type="caution">
    <text evidence="4">Lacks conserved residue(s) required for the propagation of feature annotation.</text>
</comment>
<evidence type="ECO:0000256" key="3">
    <source>
        <dbReference type="ARBA" id="ARBA00023277"/>
    </source>
</evidence>
<proteinExistence type="inferred from homology"/>
<dbReference type="GO" id="GO:0006046">
    <property type="term" value="P:N-acetylglucosamine catabolic process"/>
    <property type="evidence" value="ECO:0007669"/>
    <property type="project" value="UniProtKB-UniRule"/>
</dbReference>
<sequence length="250" mass="27764">MELIQTQDYAEMSRVAAEILIKEIKTNPQAVLGLATGSTPAGTYEALIRDHEQHGTSYKQVHTVNLDEYIGLDQSDPNSYKSFMKAHLFNAIDLPETHAFLPNGEATDIQEECRRYDEKIRQLGGVDLQVLGIGQNGHIGFNEPGSSFSMTTHVVELTHNTRKANARFFKQLKDVPTHAITMGIKNILESRRVLLLASGSSKAEAMARLLNAEQPDEAFPASALYLHPHVTIIADKEALALVEDQKRRAF</sequence>
<feature type="active site" description="For ring-opening step" evidence="4">
    <location>
        <position position="143"/>
    </location>
</feature>
<dbReference type="PROSITE" id="PS01161">
    <property type="entry name" value="GLC_GALNAC_ISOMERASE"/>
    <property type="match status" value="1"/>
</dbReference>
<comment type="pathway">
    <text evidence="4">Amino-sugar metabolism; N-acetylneuraminate degradation; D-fructose 6-phosphate from N-acetylneuraminate: step 5/5.</text>
</comment>
<dbReference type="EMBL" id="BMIR01000021">
    <property type="protein sequence ID" value="GGE52347.1"/>
    <property type="molecule type" value="Genomic_DNA"/>
</dbReference>
<evidence type="ECO:0000256" key="4">
    <source>
        <dbReference type="HAMAP-Rule" id="MF_01241"/>
    </source>
</evidence>
<dbReference type="GO" id="GO:0005975">
    <property type="term" value="P:carbohydrate metabolic process"/>
    <property type="evidence" value="ECO:0007669"/>
    <property type="project" value="InterPro"/>
</dbReference>
<comment type="caution">
    <text evidence="6">The sequence shown here is derived from an EMBL/GenBank/DDBJ whole genome shotgun (WGS) entry which is preliminary data.</text>
</comment>
<feature type="active site" description="Proton acceptor; for ring-opening step" evidence="4">
    <location>
        <position position="138"/>
    </location>
</feature>
<evidence type="ECO:0000259" key="5">
    <source>
        <dbReference type="Pfam" id="PF01182"/>
    </source>
</evidence>
<comment type="function">
    <text evidence="4">Catalyzes the reversible isomerization-deamination of glucosamine 6-phosphate (GlcN6P) to form fructose 6-phosphate (Fru6P) and ammonium ion.</text>
</comment>
<dbReference type="InterPro" id="IPR018321">
    <property type="entry name" value="Glucosamine6P_isomerase_CS"/>
</dbReference>
<feature type="domain" description="Glucosamine/galactosamine-6-phosphate isomerase" evidence="5">
    <location>
        <begin position="12"/>
        <end position="224"/>
    </location>
</feature>
<dbReference type="HAMAP" id="MF_01241">
    <property type="entry name" value="GlcN6P_deamin"/>
    <property type="match status" value="1"/>
</dbReference>
<name>A0A8J3DZY4_9BACL</name>
<evidence type="ECO:0000313" key="7">
    <source>
        <dbReference type="Proteomes" id="UP000628775"/>
    </source>
</evidence>
<dbReference type="GO" id="GO:0006043">
    <property type="term" value="P:glucosamine catabolic process"/>
    <property type="evidence" value="ECO:0007669"/>
    <property type="project" value="TreeGrafter"/>
</dbReference>
<keyword evidence="2 4" id="KW-0378">Hydrolase</keyword>
<dbReference type="AlphaFoldDB" id="A0A8J3DZY4"/>
<accession>A0A8J3DZY4</accession>
<gene>
    <name evidence="4 6" type="primary">nagB</name>
    <name evidence="6" type="ORF">GCM10011391_34000</name>
</gene>
<dbReference type="PANTHER" id="PTHR11280:SF5">
    <property type="entry name" value="GLUCOSAMINE-6-PHOSPHATE ISOMERASE"/>
    <property type="match status" value="1"/>
</dbReference>
<dbReference type="RefSeq" id="WP_188697224.1">
    <property type="nucleotide sequence ID" value="NZ_BMIR01000021.1"/>
</dbReference>
<dbReference type="InterPro" id="IPR037171">
    <property type="entry name" value="NagB/RpiA_transferase-like"/>
</dbReference>
<evidence type="ECO:0000256" key="1">
    <source>
        <dbReference type="ARBA" id="ARBA00000644"/>
    </source>
</evidence>
<evidence type="ECO:0000313" key="6">
    <source>
        <dbReference type="EMBL" id="GGE52347.1"/>
    </source>
</evidence>
<dbReference type="GO" id="GO:0005737">
    <property type="term" value="C:cytoplasm"/>
    <property type="evidence" value="ECO:0007669"/>
    <property type="project" value="TreeGrafter"/>
</dbReference>
<comment type="catalytic activity">
    <reaction evidence="1 4">
        <text>alpha-D-glucosamine 6-phosphate + H2O = beta-D-fructose 6-phosphate + NH4(+)</text>
        <dbReference type="Rhea" id="RHEA:12172"/>
        <dbReference type="ChEBI" id="CHEBI:15377"/>
        <dbReference type="ChEBI" id="CHEBI:28938"/>
        <dbReference type="ChEBI" id="CHEBI:57634"/>
        <dbReference type="ChEBI" id="CHEBI:75989"/>
        <dbReference type="EC" id="3.5.99.6"/>
    </reaction>
</comment>